<feature type="transmembrane region" description="Helical" evidence="8">
    <location>
        <begin position="21"/>
        <end position="39"/>
    </location>
</feature>
<feature type="transmembrane region" description="Helical" evidence="8">
    <location>
        <begin position="226"/>
        <end position="245"/>
    </location>
</feature>
<evidence type="ECO:0000256" key="7">
    <source>
        <dbReference type="ARBA" id="ARBA00023136"/>
    </source>
</evidence>
<dbReference type="Proteomes" id="UP000231383">
    <property type="component" value="Unassembled WGS sequence"/>
</dbReference>
<accession>A0A2M8EWF6</accession>
<dbReference type="GO" id="GO:0009103">
    <property type="term" value="P:lipopolysaccharide biosynthetic process"/>
    <property type="evidence" value="ECO:0007669"/>
    <property type="project" value="UniProtKB-ARBA"/>
</dbReference>
<keyword evidence="3" id="KW-0328">Glycosyltransferase</keyword>
<dbReference type="Pfam" id="PF13231">
    <property type="entry name" value="PMT_2"/>
    <property type="match status" value="1"/>
</dbReference>
<feature type="transmembrane region" description="Helical" evidence="8">
    <location>
        <begin position="71"/>
        <end position="89"/>
    </location>
</feature>
<protein>
    <recommendedName>
        <fullName evidence="9">Glycosyltransferase RgtA/B/C/D-like domain-containing protein</fullName>
    </recommendedName>
</protein>
<gene>
    <name evidence="10" type="ORF">CO051_06995</name>
</gene>
<feature type="transmembrane region" description="Helical" evidence="8">
    <location>
        <begin position="251"/>
        <end position="271"/>
    </location>
</feature>
<dbReference type="GO" id="GO:0016763">
    <property type="term" value="F:pentosyltransferase activity"/>
    <property type="evidence" value="ECO:0007669"/>
    <property type="project" value="TreeGrafter"/>
</dbReference>
<dbReference type="InterPro" id="IPR050297">
    <property type="entry name" value="LipidA_mod_glycosyltrf_83"/>
</dbReference>
<evidence type="ECO:0000313" key="11">
    <source>
        <dbReference type="Proteomes" id="UP000231383"/>
    </source>
</evidence>
<keyword evidence="7 8" id="KW-0472">Membrane</keyword>
<organism evidence="10 11">
    <name type="scientific">Candidatus Roizmanbacteria bacterium CG_4_9_14_0_2_um_filter_39_13</name>
    <dbReference type="NCBI Taxonomy" id="1974839"/>
    <lineage>
        <taxon>Bacteria</taxon>
        <taxon>Candidatus Roizmaniibacteriota</taxon>
    </lineage>
</organism>
<reference evidence="11" key="1">
    <citation type="submission" date="2017-09" db="EMBL/GenBank/DDBJ databases">
        <title>Depth-based differentiation of microbial function through sediment-hosted aquifers and enrichment of novel symbionts in the deep terrestrial subsurface.</title>
        <authorList>
            <person name="Probst A.J."/>
            <person name="Ladd B."/>
            <person name="Jarett J.K."/>
            <person name="Geller-Mcgrath D.E."/>
            <person name="Sieber C.M.K."/>
            <person name="Emerson J.B."/>
            <person name="Anantharaman K."/>
            <person name="Thomas B.C."/>
            <person name="Malmstrom R."/>
            <person name="Stieglmeier M."/>
            <person name="Klingl A."/>
            <person name="Woyke T."/>
            <person name="Ryan C.M."/>
            <person name="Banfield J.F."/>
        </authorList>
    </citation>
    <scope>NUCLEOTIDE SEQUENCE [LARGE SCALE GENOMIC DNA]</scope>
</reference>
<name>A0A2M8EWF6_9BACT</name>
<evidence type="ECO:0000256" key="6">
    <source>
        <dbReference type="ARBA" id="ARBA00022989"/>
    </source>
</evidence>
<sequence length="417" mass="48496">MGFWLMATSYKIFGVSEFSTRLPSAVLGLMSIIFIYLIGKKISKENAVGFSAAMILGTCVWYVIRVRSGNLDSIFVFFYIVSIYTALLARGRMVWFLVSMLSFGSLMLTKTLVGASALPVICFILLPELINIRKNYLWILGGVALLCLLVLPWYWIQYVSYSDFVQHHFFTIGTRGKTADSFLNLQYELPLFYLHMGVRKWYYLWLASGAYLILFFRFMKKNISSLLLWNVVILYPFLTTDQTHIWHLIPVYVPIALIISFGIWDGGKLIVNYIKHFKIPLMIRFNLLHDWVVKGIYLGVIVFIVFLQVKIFYSEVIPQYRYTPDDVDISQRAGKYDSTIYLDDDYLPLAVYYSDQAVHQMAYEPEERKTLVNLFKSENEPFVAITRNWALNNLEENDLEYKILEQNDSFSIVTKPQ</sequence>
<keyword evidence="6 8" id="KW-1133">Transmembrane helix</keyword>
<dbReference type="AlphaFoldDB" id="A0A2M8EWF6"/>
<dbReference type="PANTHER" id="PTHR33908:SF11">
    <property type="entry name" value="MEMBRANE PROTEIN"/>
    <property type="match status" value="1"/>
</dbReference>
<dbReference type="EMBL" id="PFSC01000182">
    <property type="protein sequence ID" value="PJC30193.1"/>
    <property type="molecule type" value="Genomic_DNA"/>
</dbReference>
<feature type="transmembrane region" description="Helical" evidence="8">
    <location>
        <begin position="136"/>
        <end position="156"/>
    </location>
</feature>
<evidence type="ECO:0000256" key="3">
    <source>
        <dbReference type="ARBA" id="ARBA00022676"/>
    </source>
</evidence>
<evidence type="ECO:0000259" key="9">
    <source>
        <dbReference type="Pfam" id="PF13231"/>
    </source>
</evidence>
<evidence type="ECO:0000256" key="5">
    <source>
        <dbReference type="ARBA" id="ARBA00022692"/>
    </source>
</evidence>
<evidence type="ECO:0000313" key="10">
    <source>
        <dbReference type="EMBL" id="PJC30193.1"/>
    </source>
</evidence>
<evidence type="ECO:0000256" key="4">
    <source>
        <dbReference type="ARBA" id="ARBA00022679"/>
    </source>
</evidence>
<feature type="transmembrane region" description="Helical" evidence="8">
    <location>
        <begin position="45"/>
        <end position="64"/>
    </location>
</feature>
<keyword evidence="2" id="KW-1003">Cell membrane</keyword>
<feature type="transmembrane region" description="Helical" evidence="8">
    <location>
        <begin position="291"/>
        <end position="313"/>
    </location>
</feature>
<dbReference type="PANTHER" id="PTHR33908">
    <property type="entry name" value="MANNOSYLTRANSFERASE YKCB-RELATED"/>
    <property type="match status" value="1"/>
</dbReference>
<proteinExistence type="predicted"/>
<keyword evidence="4" id="KW-0808">Transferase</keyword>
<evidence type="ECO:0000256" key="8">
    <source>
        <dbReference type="SAM" id="Phobius"/>
    </source>
</evidence>
<keyword evidence="5 8" id="KW-0812">Transmembrane</keyword>
<comment type="subcellular location">
    <subcellularLocation>
        <location evidence="1">Cell membrane</location>
        <topology evidence="1">Multi-pass membrane protein</topology>
    </subcellularLocation>
</comment>
<dbReference type="InterPro" id="IPR038731">
    <property type="entry name" value="RgtA/B/C-like"/>
</dbReference>
<evidence type="ECO:0000256" key="1">
    <source>
        <dbReference type="ARBA" id="ARBA00004651"/>
    </source>
</evidence>
<feature type="domain" description="Glycosyltransferase RgtA/B/C/D-like" evidence="9">
    <location>
        <begin position="1"/>
        <end position="153"/>
    </location>
</feature>
<evidence type="ECO:0000256" key="2">
    <source>
        <dbReference type="ARBA" id="ARBA00022475"/>
    </source>
</evidence>
<comment type="caution">
    <text evidence="10">The sequence shown here is derived from an EMBL/GenBank/DDBJ whole genome shotgun (WGS) entry which is preliminary data.</text>
</comment>
<dbReference type="GO" id="GO:0005886">
    <property type="term" value="C:plasma membrane"/>
    <property type="evidence" value="ECO:0007669"/>
    <property type="project" value="UniProtKB-SubCell"/>
</dbReference>
<feature type="transmembrane region" description="Helical" evidence="8">
    <location>
        <begin position="201"/>
        <end position="219"/>
    </location>
</feature>
<feature type="transmembrane region" description="Helical" evidence="8">
    <location>
        <begin position="95"/>
        <end position="124"/>
    </location>
</feature>